<comment type="caution">
    <text evidence="3">The sequence shown here is derived from an EMBL/GenBank/DDBJ whole genome shotgun (WGS) entry which is preliminary data.</text>
</comment>
<keyword evidence="4" id="KW-1185">Reference proteome</keyword>
<dbReference type="PANTHER" id="PTHR43364">
    <property type="entry name" value="NADH-SPECIFIC METHYLGLYOXAL REDUCTASE-RELATED"/>
    <property type="match status" value="1"/>
</dbReference>
<evidence type="ECO:0000313" key="3">
    <source>
        <dbReference type="EMBL" id="GES16850.1"/>
    </source>
</evidence>
<keyword evidence="1" id="KW-0560">Oxidoreductase</keyword>
<proteinExistence type="predicted"/>
<evidence type="ECO:0000256" key="1">
    <source>
        <dbReference type="ARBA" id="ARBA00023002"/>
    </source>
</evidence>
<feature type="domain" description="NADP-dependent oxidoreductase" evidence="2">
    <location>
        <begin position="15"/>
        <end position="315"/>
    </location>
</feature>
<dbReference type="EMBL" id="BLAE01000118">
    <property type="protein sequence ID" value="GES16850.1"/>
    <property type="molecule type" value="Genomic_DNA"/>
</dbReference>
<dbReference type="RefSeq" id="WP_155361842.1">
    <property type="nucleotide sequence ID" value="NZ_BAAAHL010000060.1"/>
</dbReference>
<dbReference type="GO" id="GO:0016491">
    <property type="term" value="F:oxidoreductase activity"/>
    <property type="evidence" value="ECO:0007669"/>
    <property type="project" value="UniProtKB-KW"/>
</dbReference>
<dbReference type="SUPFAM" id="SSF51430">
    <property type="entry name" value="NAD(P)-linked oxidoreductase"/>
    <property type="match status" value="1"/>
</dbReference>
<evidence type="ECO:0000313" key="4">
    <source>
        <dbReference type="Proteomes" id="UP000331127"/>
    </source>
</evidence>
<dbReference type="Proteomes" id="UP000331127">
    <property type="component" value="Unassembled WGS sequence"/>
</dbReference>
<name>A0A5M3X6Z7_9ACTN</name>
<dbReference type="AlphaFoldDB" id="A0A5M3X6Z7"/>
<sequence>MDYALLGSTGVRVSRLCVGTATFGVAPDPAEAARIVRGALDHGINFFDTADSYGNLPHFDRPGVPPWDLRESAEEILGKALAGQRDQVVLATKAREPVGPGVNDRGLSRRHLVRQLERSLRRLNTDHVDLFYAHHPDPDTPLDQTLRAMDDLVRQGKVRYAALSTYPAWETVRAMWICSELRLNPPVCAQVRYNLFDRTPEVEHVPAFLRLGLSLVAFSPLNGGLLAAAADRHYSGERRWGGGGFAPEHLATADRLAALAASWGLPPAQVAIAWLLSRPAVASAIVGPESVAELSASVAAAGLRLDQAQLDALTALPSFPRSAESLLSMREG</sequence>
<dbReference type="InterPro" id="IPR036812">
    <property type="entry name" value="NAD(P)_OxRdtase_dom_sf"/>
</dbReference>
<dbReference type="InterPro" id="IPR050523">
    <property type="entry name" value="AKR_Detox_Biosynth"/>
</dbReference>
<protein>
    <submittedName>
        <fullName evidence="3">Oxidoreductase</fullName>
    </submittedName>
</protein>
<dbReference type="GO" id="GO:0005829">
    <property type="term" value="C:cytosol"/>
    <property type="evidence" value="ECO:0007669"/>
    <property type="project" value="TreeGrafter"/>
</dbReference>
<dbReference type="Pfam" id="PF00248">
    <property type="entry name" value="Aldo_ket_red"/>
    <property type="match status" value="1"/>
</dbReference>
<dbReference type="Gene3D" id="3.20.20.100">
    <property type="entry name" value="NADP-dependent oxidoreductase domain"/>
    <property type="match status" value="1"/>
</dbReference>
<dbReference type="PANTHER" id="PTHR43364:SF4">
    <property type="entry name" value="NAD(P)-LINKED OXIDOREDUCTASE SUPERFAMILY PROTEIN"/>
    <property type="match status" value="1"/>
</dbReference>
<organism evidence="3 4">
    <name type="scientific">Acrocarpospora macrocephala</name>
    <dbReference type="NCBI Taxonomy" id="150177"/>
    <lineage>
        <taxon>Bacteria</taxon>
        <taxon>Bacillati</taxon>
        <taxon>Actinomycetota</taxon>
        <taxon>Actinomycetes</taxon>
        <taxon>Streptosporangiales</taxon>
        <taxon>Streptosporangiaceae</taxon>
        <taxon>Acrocarpospora</taxon>
    </lineage>
</organism>
<evidence type="ECO:0000259" key="2">
    <source>
        <dbReference type="Pfam" id="PF00248"/>
    </source>
</evidence>
<dbReference type="OrthoDB" id="3664926at2"/>
<gene>
    <name evidence="3" type="ORF">Amac_104480</name>
</gene>
<accession>A0A5M3X6Z7</accession>
<reference evidence="3 4" key="1">
    <citation type="submission" date="2019-10" db="EMBL/GenBank/DDBJ databases">
        <title>Whole genome shotgun sequence of Acrocarpospora macrocephala NBRC 16266.</title>
        <authorList>
            <person name="Ichikawa N."/>
            <person name="Kimura A."/>
            <person name="Kitahashi Y."/>
            <person name="Komaki H."/>
            <person name="Oguchi A."/>
        </authorList>
    </citation>
    <scope>NUCLEOTIDE SEQUENCE [LARGE SCALE GENOMIC DNA]</scope>
    <source>
        <strain evidence="3 4">NBRC 16266</strain>
    </source>
</reference>
<dbReference type="InterPro" id="IPR023210">
    <property type="entry name" value="NADP_OxRdtase_dom"/>
</dbReference>